<dbReference type="Proteomes" id="UP000054018">
    <property type="component" value="Unassembled WGS sequence"/>
</dbReference>
<gene>
    <name evidence="1" type="ORF">PISMIDRAFT_685419</name>
</gene>
<dbReference type="HOGENOM" id="CLU_195468_0_0_1"/>
<sequence length="81" mass="8955">MRKLATTTPTGFQPSLPSNLTGILDSASRVSTREFIMIELFRPRDPESQGQPTSGFDAFQVLFKTDIHGDALDRKDSVANQ</sequence>
<dbReference type="AlphaFoldDB" id="A0A0C9YKU7"/>
<dbReference type="EMBL" id="KN833833">
    <property type="protein sequence ID" value="KIK17296.1"/>
    <property type="molecule type" value="Genomic_DNA"/>
</dbReference>
<evidence type="ECO:0000313" key="2">
    <source>
        <dbReference type="Proteomes" id="UP000054018"/>
    </source>
</evidence>
<keyword evidence="2" id="KW-1185">Reference proteome</keyword>
<evidence type="ECO:0000313" key="1">
    <source>
        <dbReference type="EMBL" id="KIK17296.1"/>
    </source>
</evidence>
<reference evidence="1 2" key="1">
    <citation type="submission" date="2014-04" db="EMBL/GenBank/DDBJ databases">
        <authorList>
            <consortium name="DOE Joint Genome Institute"/>
            <person name="Kuo A."/>
            <person name="Kohler A."/>
            <person name="Costa M.D."/>
            <person name="Nagy L.G."/>
            <person name="Floudas D."/>
            <person name="Copeland A."/>
            <person name="Barry K.W."/>
            <person name="Cichocki N."/>
            <person name="Veneault-Fourrey C."/>
            <person name="LaButti K."/>
            <person name="Lindquist E.A."/>
            <person name="Lipzen A."/>
            <person name="Lundell T."/>
            <person name="Morin E."/>
            <person name="Murat C."/>
            <person name="Sun H."/>
            <person name="Tunlid A."/>
            <person name="Henrissat B."/>
            <person name="Grigoriev I.V."/>
            <person name="Hibbett D.S."/>
            <person name="Martin F."/>
            <person name="Nordberg H.P."/>
            <person name="Cantor M.N."/>
            <person name="Hua S.X."/>
        </authorList>
    </citation>
    <scope>NUCLEOTIDE SEQUENCE [LARGE SCALE GENOMIC DNA]</scope>
    <source>
        <strain evidence="1 2">441</strain>
    </source>
</reference>
<protein>
    <submittedName>
        <fullName evidence="1">Uncharacterized protein</fullName>
    </submittedName>
</protein>
<accession>A0A0C9YKU7</accession>
<name>A0A0C9YKU7_9AGAM</name>
<reference evidence="2" key="2">
    <citation type="submission" date="2015-01" db="EMBL/GenBank/DDBJ databases">
        <title>Evolutionary Origins and Diversification of the Mycorrhizal Mutualists.</title>
        <authorList>
            <consortium name="DOE Joint Genome Institute"/>
            <consortium name="Mycorrhizal Genomics Consortium"/>
            <person name="Kohler A."/>
            <person name="Kuo A."/>
            <person name="Nagy L.G."/>
            <person name="Floudas D."/>
            <person name="Copeland A."/>
            <person name="Barry K.W."/>
            <person name="Cichocki N."/>
            <person name="Veneault-Fourrey C."/>
            <person name="LaButti K."/>
            <person name="Lindquist E.A."/>
            <person name="Lipzen A."/>
            <person name="Lundell T."/>
            <person name="Morin E."/>
            <person name="Murat C."/>
            <person name="Riley R."/>
            <person name="Ohm R."/>
            <person name="Sun H."/>
            <person name="Tunlid A."/>
            <person name="Henrissat B."/>
            <person name="Grigoriev I.V."/>
            <person name="Hibbett D.S."/>
            <person name="Martin F."/>
        </authorList>
    </citation>
    <scope>NUCLEOTIDE SEQUENCE [LARGE SCALE GENOMIC DNA]</scope>
    <source>
        <strain evidence="2">441</strain>
    </source>
</reference>
<proteinExistence type="predicted"/>
<organism evidence="1 2">
    <name type="scientific">Pisolithus microcarpus 441</name>
    <dbReference type="NCBI Taxonomy" id="765257"/>
    <lineage>
        <taxon>Eukaryota</taxon>
        <taxon>Fungi</taxon>
        <taxon>Dikarya</taxon>
        <taxon>Basidiomycota</taxon>
        <taxon>Agaricomycotina</taxon>
        <taxon>Agaricomycetes</taxon>
        <taxon>Agaricomycetidae</taxon>
        <taxon>Boletales</taxon>
        <taxon>Sclerodermatineae</taxon>
        <taxon>Pisolithaceae</taxon>
        <taxon>Pisolithus</taxon>
    </lineage>
</organism>